<dbReference type="PANTHER" id="PTHR44591">
    <property type="entry name" value="STRESS RESPONSE REGULATOR PROTEIN 1"/>
    <property type="match status" value="1"/>
</dbReference>
<dbReference type="PANTHER" id="PTHR44591:SF22">
    <property type="entry name" value="CHEY SUBFAMILY"/>
    <property type="match status" value="1"/>
</dbReference>
<dbReference type="Pfam" id="PF00072">
    <property type="entry name" value="Response_reg"/>
    <property type="match status" value="1"/>
</dbReference>
<dbReference type="InterPro" id="IPR011006">
    <property type="entry name" value="CheY-like_superfamily"/>
</dbReference>
<evidence type="ECO:0000313" key="5">
    <source>
        <dbReference type="Proteomes" id="UP000604661"/>
    </source>
</evidence>
<evidence type="ECO:0000256" key="2">
    <source>
        <dbReference type="PROSITE-ProRule" id="PRU00169"/>
    </source>
</evidence>
<dbReference type="SUPFAM" id="SSF52172">
    <property type="entry name" value="CheY-like"/>
    <property type="match status" value="1"/>
</dbReference>
<evidence type="ECO:0000259" key="3">
    <source>
        <dbReference type="PROSITE" id="PS50110"/>
    </source>
</evidence>
<evidence type="ECO:0000313" key="4">
    <source>
        <dbReference type="EMBL" id="MBD2564953.1"/>
    </source>
</evidence>
<dbReference type="InterPro" id="IPR001789">
    <property type="entry name" value="Sig_transdc_resp-reg_receiver"/>
</dbReference>
<dbReference type="EMBL" id="JACJTE010000064">
    <property type="protein sequence ID" value="MBD2564953.1"/>
    <property type="molecule type" value="Genomic_DNA"/>
</dbReference>
<gene>
    <name evidence="4" type="ORF">H6G95_31120</name>
</gene>
<dbReference type="Proteomes" id="UP000604661">
    <property type="component" value="Unassembled WGS sequence"/>
</dbReference>
<name>A0ABR8F608_NOSLI</name>
<dbReference type="Gene3D" id="3.40.50.2300">
    <property type="match status" value="1"/>
</dbReference>
<dbReference type="SMART" id="SM00448">
    <property type="entry name" value="REC"/>
    <property type="match status" value="1"/>
</dbReference>
<dbReference type="PROSITE" id="PS50110">
    <property type="entry name" value="RESPONSE_REGULATORY"/>
    <property type="match status" value="1"/>
</dbReference>
<evidence type="ECO:0000256" key="1">
    <source>
        <dbReference type="ARBA" id="ARBA00022553"/>
    </source>
</evidence>
<feature type="domain" description="Response regulatory" evidence="3">
    <location>
        <begin position="13"/>
        <end position="130"/>
    </location>
</feature>
<sequence length="139" mass="15559">MEVLQVVNMTTKTILLIDDELNVREIVELCLKDLAGWNVLTADSPLQGLQSAVGDSPDAIVLDISISGIDTFKLMNKLRNNPDTQTIPIVLLSANVRWLDSQFLRNYQIAGVILKPFDPVNLPAQIAKLLNWDYTQNRN</sequence>
<dbReference type="InterPro" id="IPR050595">
    <property type="entry name" value="Bact_response_regulator"/>
</dbReference>
<accession>A0ABR8F608</accession>
<organism evidence="4 5">
    <name type="scientific">Nostoc linckia FACHB-391</name>
    <dbReference type="NCBI Taxonomy" id="2692906"/>
    <lineage>
        <taxon>Bacteria</taxon>
        <taxon>Bacillati</taxon>
        <taxon>Cyanobacteriota</taxon>
        <taxon>Cyanophyceae</taxon>
        <taxon>Nostocales</taxon>
        <taxon>Nostocaceae</taxon>
        <taxon>Nostoc</taxon>
    </lineage>
</organism>
<feature type="modified residue" description="4-aspartylphosphate" evidence="2">
    <location>
        <position position="63"/>
    </location>
</feature>
<proteinExistence type="predicted"/>
<reference evidence="4 5" key="1">
    <citation type="journal article" date="2020" name="ISME J.">
        <title>Comparative genomics reveals insights into cyanobacterial evolution and habitat adaptation.</title>
        <authorList>
            <person name="Chen M.Y."/>
            <person name="Teng W.K."/>
            <person name="Zhao L."/>
            <person name="Hu C.X."/>
            <person name="Zhou Y.K."/>
            <person name="Han B.P."/>
            <person name="Song L.R."/>
            <person name="Shu W.S."/>
        </authorList>
    </citation>
    <scope>NUCLEOTIDE SEQUENCE [LARGE SCALE GENOMIC DNA]</scope>
    <source>
        <strain evidence="4 5">FACHB-391</strain>
    </source>
</reference>
<keyword evidence="1 2" id="KW-0597">Phosphoprotein</keyword>
<comment type="caution">
    <text evidence="4">The sequence shown here is derived from an EMBL/GenBank/DDBJ whole genome shotgun (WGS) entry which is preliminary data.</text>
</comment>
<protein>
    <submittedName>
        <fullName evidence="4">Response regulator</fullName>
    </submittedName>
</protein>
<keyword evidence="5" id="KW-1185">Reference proteome</keyword>